<name>A0A0J7N780_LASNI</name>
<reference evidence="1 2" key="1">
    <citation type="submission" date="2015-04" db="EMBL/GenBank/DDBJ databases">
        <title>Lasius niger genome sequencing.</title>
        <authorList>
            <person name="Konorov E.A."/>
            <person name="Nikitin M.A."/>
            <person name="Kirill M.V."/>
            <person name="Chang P."/>
        </authorList>
    </citation>
    <scope>NUCLEOTIDE SEQUENCE [LARGE SCALE GENOMIC DNA]</scope>
    <source>
        <tissue evidence="1">Whole</tissue>
    </source>
</reference>
<gene>
    <name evidence="1" type="ORF">RF55_11966</name>
</gene>
<accession>A0A0J7N780</accession>
<organism evidence="1 2">
    <name type="scientific">Lasius niger</name>
    <name type="common">Black garden ant</name>
    <dbReference type="NCBI Taxonomy" id="67767"/>
    <lineage>
        <taxon>Eukaryota</taxon>
        <taxon>Metazoa</taxon>
        <taxon>Ecdysozoa</taxon>
        <taxon>Arthropoda</taxon>
        <taxon>Hexapoda</taxon>
        <taxon>Insecta</taxon>
        <taxon>Pterygota</taxon>
        <taxon>Neoptera</taxon>
        <taxon>Endopterygota</taxon>
        <taxon>Hymenoptera</taxon>
        <taxon>Apocrita</taxon>
        <taxon>Aculeata</taxon>
        <taxon>Formicoidea</taxon>
        <taxon>Formicidae</taxon>
        <taxon>Formicinae</taxon>
        <taxon>Lasius</taxon>
        <taxon>Lasius</taxon>
    </lineage>
</organism>
<protein>
    <submittedName>
        <fullName evidence="1">Uncharacterized protein</fullName>
    </submittedName>
</protein>
<keyword evidence="2" id="KW-1185">Reference proteome</keyword>
<dbReference type="EMBL" id="LBMM01008920">
    <property type="protein sequence ID" value="KMQ88530.1"/>
    <property type="molecule type" value="Genomic_DNA"/>
</dbReference>
<dbReference type="AlphaFoldDB" id="A0A0J7N780"/>
<dbReference type="Proteomes" id="UP000036403">
    <property type="component" value="Unassembled WGS sequence"/>
</dbReference>
<evidence type="ECO:0000313" key="1">
    <source>
        <dbReference type="EMBL" id="KMQ88530.1"/>
    </source>
</evidence>
<proteinExistence type="predicted"/>
<comment type="caution">
    <text evidence="1">The sequence shown here is derived from an EMBL/GenBank/DDBJ whole genome shotgun (WGS) entry which is preliminary data.</text>
</comment>
<sequence length="86" mass="9769">MAENKMSTKLEFQLGRDNWEVFIERLELFFIATDVSIEDKKRAVLLTKVSAETYTLMRDLCAPAKLVTKTCGIDETSDRPPVSEAI</sequence>
<dbReference type="OrthoDB" id="7695095at2759"/>
<dbReference type="PaxDb" id="67767-A0A0J7N780"/>
<evidence type="ECO:0000313" key="2">
    <source>
        <dbReference type="Proteomes" id="UP000036403"/>
    </source>
</evidence>